<name>A0A939RVD1_9CELL</name>
<dbReference type="InterPro" id="IPR014718">
    <property type="entry name" value="GH-type_carb-bd"/>
</dbReference>
<dbReference type="SUPFAM" id="SSF74650">
    <property type="entry name" value="Galactose mutarotase-like"/>
    <property type="match status" value="1"/>
</dbReference>
<protein>
    <submittedName>
        <fullName evidence="1">Aldose epimerase</fullName>
    </submittedName>
</protein>
<dbReference type="GO" id="GO:0005975">
    <property type="term" value="P:carbohydrate metabolic process"/>
    <property type="evidence" value="ECO:0007669"/>
    <property type="project" value="InterPro"/>
</dbReference>
<dbReference type="EMBL" id="JAGEMK010000002">
    <property type="protein sequence ID" value="MBO1751493.1"/>
    <property type="molecule type" value="Genomic_DNA"/>
</dbReference>
<evidence type="ECO:0000313" key="2">
    <source>
        <dbReference type="Proteomes" id="UP000664209"/>
    </source>
</evidence>
<dbReference type="Pfam" id="PF01263">
    <property type="entry name" value="Aldose_epim"/>
    <property type="match status" value="1"/>
</dbReference>
<dbReference type="AlphaFoldDB" id="A0A939RVD1"/>
<dbReference type="InterPro" id="IPR008183">
    <property type="entry name" value="Aldose_1/G6P_1-epimerase"/>
</dbReference>
<proteinExistence type="predicted"/>
<organism evidence="1 2">
    <name type="scientific">Actinotalea soli</name>
    <dbReference type="NCBI Taxonomy" id="2819234"/>
    <lineage>
        <taxon>Bacteria</taxon>
        <taxon>Bacillati</taxon>
        <taxon>Actinomycetota</taxon>
        <taxon>Actinomycetes</taxon>
        <taxon>Micrococcales</taxon>
        <taxon>Cellulomonadaceae</taxon>
        <taxon>Actinotalea</taxon>
    </lineage>
</organism>
<accession>A0A939RVD1</accession>
<dbReference type="GO" id="GO:0030246">
    <property type="term" value="F:carbohydrate binding"/>
    <property type="evidence" value="ECO:0007669"/>
    <property type="project" value="InterPro"/>
</dbReference>
<reference evidence="1" key="1">
    <citation type="submission" date="2021-03" db="EMBL/GenBank/DDBJ databases">
        <title>Actinotalea soli sp. nov., isolated from soil.</title>
        <authorList>
            <person name="Ping W."/>
            <person name="Zhang J."/>
        </authorList>
    </citation>
    <scope>NUCLEOTIDE SEQUENCE</scope>
    <source>
        <strain evidence="1">BY-33</strain>
    </source>
</reference>
<dbReference type="InterPro" id="IPR011013">
    <property type="entry name" value="Gal_mutarotase_sf_dom"/>
</dbReference>
<sequence>MAPARPEVLTVGNDHWRLGVLPGTGASLAFGQVRLGDRWVDLLRPTRPEGLRRYPRCASYVLVPFSNRVRDGLLRDGDRSWQLRPNSPDGTAIHGAAHEWPWQVADKSAESVTLTFDATAVVGVNFPWAFRAEVTYAVVGPRVVVRTVVTNADGETFPAGFGHHPFFRRGLLDPEVSEIELELPFDSAYPLERGMATGPAGPLPAALDHRSLRPLGEVPLDDCLTGRRGADPVRMAWPRSGVEVQMHADDVFSHLVVYAPRGRPFVAVEPVSNANDAFTLRADGVPGHGLVELAPGESRSGEISLALATG</sequence>
<dbReference type="GO" id="GO:0016853">
    <property type="term" value="F:isomerase activity"/>
    <property type="evidence" value="ECO:0007669"/>
    <property type="project" value="InterPro"/>
</dbReference>
<evidence type="ECO:0000313" key="1">
    <source>
        <dbReference type="EMBL" id="MBO1751493.1"/>
    </source>
</evidence>
<dbReference type="Proteomes" id="UP000664209">
    <property type="component" value="Unassembled WGS sequence"/>
</dbReference>
<dbReference type="Gene3D" id="2.70.98.10">
    <property type="match status" value="1"/>
</dbReference>
<gene>
    <name evidence="1" type="ORF">J4G33_06710</name>
</gene>
<comment type="caution">
    <text evidence="1">The sequence shown here is derived from an EMBL/GenBank/DDBJ whole genome shotgun (WGS) entry which is preliminary data.</text>
</comment>
<dbReference type="RefSeq" id="WP_208055144.1">
    <property type="nucleotide sequence ID" value="NZ_JAGEMK010000002.1"/>
</dbReference>
<keyword evidence="2" id="KW-1185">Reference proteome</keyword>